<sequence>MGSLNAGKSRTEQKELEVEGEHRKRQGARIYGDLTQPLLGNEAVSPNQVPQELDSMITPQLEVNVRHNTFHRMVDQWASQRSGDGGMRMGLERPCSCRRAGKSDPYLCICWGGLATTDRAFIWSAEAVLPDWAGDPSHRPRGYDLENGGDPISIHVKNTLSRMHVCADFREEIRPALLKLVEVLISILERTPTYLGRRDSWVGLLLFLFLNDMTE</sequence>
<reference evidence="2" key="1">
    <citation type="submission" date="2023-03" db="EMBL/GenBank/DDBJ databases">
        <title>Massive genome expansion in bonnet fungi (Mycena s.s.) driven by repeated elements and novel gene families across ecological guilds.</title>
        <authorList>
            <consortium name="Lawrence Berkeley National Laboratory"/>
            <person name="Harder C.B."/>
            <person name="Miyauchi S."/>
            <person name="Viragh M."/>
            <person name="Kuo A."/>
            <person name="Thoen E."/>
            <person name="Andreopoulos B."/>
            <person name="Lu D."/>
            <person name="Skrede I."/>
            <person name="Drula E."/>
            <person name="Henrissat B."/>
            <person name="Morin E."/>
            <person name="Kohler A."/>
            <person name="Barry K."/>
            <person name="LaButti K."/>
            <person name="Morin E."/>
            <person name="Salamov A."/>
            <person name="Lipzen A."/>
            <person name="Mereny Z."/>
            <person name="Hegedus B."/>
            <person name="Baldrian P."/>
            <person name="Stursova M."/>
            <person name="Weitz H."/>
            <person name="Taylor A."/>
            <person name="Grigoriev I.V."/>
            <person name="Nagy L.G."/>
            <person name="Martin F."/>
            <person name="Kauserud H."/>
        </authorList>
    </citation>
    <scope>NUCLEOTIDE SEQUENCE</scope>
    <source>
        <strain evidence="2">CBHHK002</strain>
    </source>
</reference>
<protein>
    <submittedName>
        <fullName evidence="2">Uncharacterized protein</fullName>
    </submittedName>
</protein>
<name>A0AAD7EI83_9AGAR</name>
<dbReference type="EMBL" id="JARIHO010000047">
    <property type="protein sequence ID" value="KAJ7323269.1"/>
    <property type="molecule type" value="Genomic_DNA"/>
</dbReference>
<evidence type="ECO:0000313" key="3">
    <source>
        <dbReference type="Proteomes" id="UP001218218"/>
    </source>
</evidence>
<keyword evidence="3" id="KW-1185">Reference proteome</keyword>
<proteinExistence type="predicted"/>
<feature type="compositionally biased region" description="Basic and acidic residues" evidence="1">
    <location>
        <begin position="9"/>
        <end position="22"/>
    </location>
</feature>
<feature type="region of interest" description="Disordered" evidence="1">
    <location>
        <begin position="1"/>
        <end position="27"/>
    </location>
</feature>
<dbReference type="AlphaFoldDB" id="A0AAD7EI83"/>
<accession>A0AAD7EI83</accession>
<evidence type="ECO:0000313" key="2">
    <source>
        <dbReference type="EMBL" id="KAJ7323269.1"/>
    </source>
</evidence>
<organism evidence="2 3">
    <name type="scientific">Mycena albidolilacea</name>
    <dbReference type="NCBI Taxonomy" id="1033008"/>
    <lineage>
        <taxon>Eukaryota</taxon>
        <taxon>Fungi</taxon>
        <taxon>Dikarya</taxon>
        <taxon>Basidiomycota</taxon>
        <taxon>Agaricomycotina</taxon>
        <taxon>Agaricomycetes</taxon>
        <taxon>Agaricomycetidae</taxon>
        <taxon>Agaricales</taxon>
        <taxon>Marasmiineae</taxon>
        <taxon>Mycenaceae</taxon>
        <taxon>Mycena</taxon>
    </lineage>
</organism>
<comment type="caution">
    <text evidence="2">The sequence shown here is derived from an EMBL/GenBank/DDBJ whole genome shotgun (WGS) entry which is preliminary data.</text>
</comment>
<gene>
    <name evidence="2" type="ORF">DFH08DRAFT_941549</name>
</gene>
<evidence type="ECO:0000256" key="1">
    <source>
        <dbReference type="SAM" id="MobiDB-lite"/>
    </source>
</evidence>
<dbReference type="Proteomes" id="UP001218218">
    <property type="component" value="Unassembled WGS sequence"/>
</dbReference>